<dbReference type="InterPro" id="IPR025855">
    <property type="entry name" value="Replic_Relax"/>
</dbReference>
<dbReference type="Pfam" id="PF13814">
    <property type="entry name" value="Replic_Relax"/>
    <property type="match status" value="1"/>
</dbReference>
<reference evidence="1 2" key="1">
    <citation type="submission" date="2014-12" db="EMBL/GenBank/DDBJ databases">
        <title>Draft genome sequence of Terrisporobacter sp. 08-306576, isolated from the blood culture of a bacteremia patient.</title>
        <authorList>
            <person name="Lund L.C."/>
            <person name="Sydenham T.V."/>
            <person name="Hogh S.V."/>
            <person name="Skov M.N."/>
            <person name="Kemp M."/>
            <person name="Justesen U.S."/>
        </authorList>
    </citation>
    <scope>NUCLEOTIDE SEQUENCE [LARGE SCALE GENOMIC DNA]</scope>
    <source>
        <strain evidence="1 2">08-306576</strain>
    </source>
</reference>
<dbReference type="Proteomes" id="UP000031189">
    <property type="component" value="Unassembled WGS sequence"/>
</dbReference>
<dbReference type="OrthoDB" id="1745712at2"/>
<gene>
    <name evidence="1" type="ORF">QX51_05185</name>
</gene>
<accession>A0A0B3VZ16</accession>
<keyword evidence="2" id="KW-1185">Reference proteome</keyword>
<evidence type="ECO:0000313" key="1">
    <source>
        <dbReference type="EMBL" id="KHS58019.1"/>
    </source>
</evidence>
<name>A0A0B3VZ16_9FIRM</name>
<evidence type="ECO:0008006" key="3">
    <source>
        <dbReference type="Google" id="ProtNLM"/>
    </source>
</evidence>
<protein>
    <recommendedName>
        <fullName evidence="3">Replication-relaxation</fullName>
    </recommendedName>
</protein>
<evidence type="ECO:0000313" key="2">
    <source>
        <dbReference type="Proteomes" id="UP000031189"/>
    </source>
</evidence>
<sequence length="322" mass="37433">MRNKRKSTDLVSPIGTYCTAVDLKNPNEEYVETKLSPFASYKGDNHKINRPKRTTSKSEVDFLLEKGHIGEVEKIILFAINNLVFATSLQITTYLNKHGANIESKSVARKLTRLKEKSFIKQIEFVSENSTSSYKAYYLGYHGIGLLRALDKKTYSQGYVSEIKTAKIKCLLASNQLLTQVMGPDTQFKVSKIILNENIRNCIVRPQSILTSNGKTYLVEVIRKTDNWREEFLNKLHRYENVIENYDNLNIKFDEKPELLVQGESYDHMIEIMNMIKDRQEEVKIDIIYTYDRILLYNLEDAFFALEEKQGKKKLFSFLFKC</sequence>
<dbReference type="RefSeq" id="WP_039678840.1">
    <property type="nucleotide sequence ID" value="NZ_JAWGXO010000008.1"/>
</dbReference>
<dbReference type="STRING" id="1577792.QX51_05185"/>
<proteinExistence type="predicted"/>
<organism evidence="1 2">
    <name type="scientific">Terrisporobacter othiniensis</name>
    <dbReference type="NCBI Taxonomy" id="1577792"/>
    <lineage>
        <taxon>Bacteria</taxon>
        <taxon>Bacillati</taxon>
        <taxon>Bacillota</taxon>
        <taxon>Clostridia</taxon>
        <taxon>Peptostreptococcales</taxon>
        <taxon>Peptostreptococcaceae</taxon>
        <taxon>Terrisporobacter</taxon>
    </lineage>
</organism>
<dbReference type="EMBL" id="JWHR01000057">
    <property type="protein sequence ID" value="KHS58019.1"/>
    <property type="molecule type" value="Genomic_DNA"/>
</dbReference>
<dbReference type="AlphaFoldDB" id="A0A0B3VZ16"/>
<comment type="caution">
    <text evidence="1">The sequence shown here is derived from an EMBL/GenBank/DDBJ whole genome shotgun (WGS) entry which is preliminary data.</text>
</comment>